<feature type="chain" id="PRO_5016069375" evidence="2">
    <location>
        <begin position="34"/>
        <end position="361"/>
    </location>
</feature>
<dbReference type="InterPro" id="IPR000259">
    <property type="entry name" value="Adhesion_dom_fimbrial"/>
</dbReference>
<evidence type="ECO:0000256" key="2">
    <source>
        <dbReference type="SAM" id="SignalP"/>
    </source>
</evidence>
<proteinExistence type="predicted"/>
<sequence>MYSVMESIRRFAGRLTIAFSAAILLVLPDVASAAWATNNITISTLGTQTFNNGNADQNHAGTAIGNWTSTMTATVWSGGALDYFSGYTWAMASQSAIAGVTYTDSSSGQSYPVYPTGVPNIGVVVGIADAGVSTLKPFTAAWTQVWTGSAWGSVGFGTRARLVATGPLRAGTYTIPAQIVASLKATSDAAGTSLTGSVATLSISGATVTVTAQSCVVTAGKNQVVTLPTVSVGNFHGVGSSPSAANSFNMQLSCPAGIALYATMTDATTPGNTGNYLTLSPATTSATGVGVQIYANGSTSPVSFGPDSSYPGNTNQWYVGGSASSPSTAYNIPFTVRYVQTAATMTAGSVEALATITFSYQ</sequence>
<comment type="caution">
    <text evidence="4">The sequence shown here is derived from an EMBL/GenBank/DDBJ whole genome shotgun (WGS) entry which is preliminary data.</text>
</comment>
<dbReference type="GO" id="GO:0043709">
    <property type="term" value="P:cell adhesion involved in single-species biofilm formation"/>
    <property type="evidence" value="ECO:0007669"/>
    <property type="project" value="TreeGrafter"/>
</dbReference>
<dbReference type="Gene3D" id="2.60.40.3310">
    <property type="match status" value="1"/>
</dbReference>
<dbReference type="GO" id="GO:0009289">
    <property type="term" value="C:pilus"/>
    <property type="evidence" value="ECO:0007669"/>
    <property type="project" value="InterPro"/>
</dbReference>
<dbReference type="AlphaFoldDB" id="A0A2V4T915"/>
<feature type="signal peptide" evidence="2">
    <location>
        <begin position="1"/>
        <end position="33"/>
    </location>
</feature>
<dbReference type="EMBL" id="QJSQ01000060">
    <property type="protein sequence ID" value="PYE12257.1"/>
    <property type="molecule type" value="Genomic_DNA"/>
</dbReference>
<accession>A0A2V4T915</accession>
<dbReference type="Pfam" id="PF00419">
    <property type="entry name" value="Fimbrial"/>
    <property type="match status" value="1"/>
</dbReference>
<dbReference type="Gene3D" id="2.60.40.1090">
    <property type="entry name" value="Fimbrial-type adhesion domain"/>
    <property type="match status" value="1"/>
</dbReference>
<name>A0A2V4T915_9BURK</name>
<reference evidence="4 5" key="1">
    <citation type="submission" date="2018-06" db="EMBL/GenBank/DDBJ databases">
        <title>Genomic Encyclopedia of Type Strains, Phase IV (KMG-V): Genome sequencing to study the core and pangenomes of soil and plant-associated prokaryotes.</title>
        <authorList>
            <person name="Whitman W."/>
        </authorList>
    </citation>
    <scope>NUCLEOTIDE SEQUENCE [LARGE SCALE GENOMIC DNA]</scope>
    <source>
        <strain evidence="4 5">SRCL-318</strain>
    </source>
</reference>
<dbReference type="InterPro" id="IPR008966">
    <property type="entry name" value="Adhesion_dom_sf"/>
</dbReference>
<dbReference type="InterPro" id="IPR050263">
    <property type="entry name" value="Bact_Fimbrial_Adh_Pro"/>
</dbReference>
<evidence type="ECO:0000313" key="5">
    <source>
        <dbReference type="Proteomes" id="UP000247772"/>
    </source>
</evidence>
<evidence type="ECO:0000313" key="4">
    <source>
        <dbReference type="EMBL" id="PYE12257.1"/>
    </source>
</evidence>
<organism evidence="4 5">
    <name type="scientific">Paraburkholderia silvatlantica</name>
    <dbReference type="NCBI Taxonomy" id="321895"/>
    <lineage>
        <taxon>Bacteria</taxon>
        <taxon>Pseudomonadati</taxon>
        <taxon>Pseudomonadota</taxon>
        <taxon>Betaproteobacteria</taxon>
        <taxon>Burkholderiales</taxon>
        <taxon>Burkholderiaceae</taxon>
        <taxon>Paraburkholderia</taxon>
    </lineage>
</organism>
<evidence type="ECO:0000256" key="1">
    <source>
        <dbReference type="ARBA" id="ARBA00022729"/>
    </source>
</evidence>
<protein>
    <submittedName>
        <fullName evidence="4">Type 1 fimbria pilin</fullName>
    </submittedName>
</protein>
<evidence type="ECO:0000259" key="3">
    <source>
        <dbReference type="Pfam" id="PF00419"/>
    </source>
</evidence>
<feature type="domain" description="Fimbrial-type adhesion" evidence="3">
    <location>
        <begin position="207"/>
        <end position="361"/>
    </location>
</feature>
<dbReference type="PANTHER" id="PTHR33420">
    <property type="entry name" value="FIMBRIAL SUBUNIT ELFA-RELATED"/>
    <property type="match status" value="1"/>
</dbReference>
<dbReference type="InterPro" id="IPR036937">
    <property type="entry name" value="Adhesion_dom_fimbrial_sf"/>
</dbReference>
<gene>
    <name evidence="4" type="ORF">C7410_1608</name>
</gene>
<dbReference type="SUPFAM" id="SSF49401">
    <property type="entry name" value="Bacterial adhesins"/>
    <property type="match status" value="1"/>
</dbReference>
<dbReference type="Proteomes" id="UP000247772">
    <property type="component" value="Unassembled WGS sequence"/>
</dbReference>
<dbReference type="PANTHER" id="PTHR33420:SF3">
    <property type="entry name" value="FIMBRIAL SUBUNIT ELFA"/>
    <property type="match status" value="1"/>
</dbReference>
<keyword evidence="1 2" id="KW-0732">Signal</keyword>